<evidence type="ECO:0000313" key="2">
    <source>
        <dbReference type="Proteomes" id="UP000267249"/>
    </source>
</evidence>
<dbReference type="EMBL" id="CP030139">
    <property type="protein sequence ID" value="AZB73027.1"/>
    <property type="molecule type" value="Genomic_DNA"/>
</dbReference>
<dbReference type="AlphaFoldDB" id="A0AAN1UUX5"/>
<dbReference type="RefSeq" id="WP_208673410.1">
    <property type="nucleotide sequence ID" value="NZ_CP030139.2"/>
</dbReference>
<gene>
    <name evidence="1" type="ORF">DOP62_10110</name>
</gene>
<name>A0AAN1UUX5_SYNEL</name>
<accession>A0AAN1UUX5</accession>
<sequence>MPATPWPVDDLSPESYVVLGLATCFLKQPEGLQELTIIEPIPAAALTTLFAGVPTAYQTAIATTIADWIDLTDWQRPSDWPETAQLCSDFGERLLAAARTYRRDSQNHDRLPLGDRYDGFQYSLERKRILNAAPVVRPEDNVKQHAYTHQVL</sequence>
<evidence type="ECO:0000313" key="1">
    <source>
        <dbReference type="EMBL" id="AZB73027.1"/>
    </source>
</evidence>
<organism evidence="1 2">
    <name type="scientific">Synechococcus elongatus PCC 11801</name>
    <dbReference type="NCBI Taxonomy" id="2219813"/>
    <lineage>
        <taxon>Bacteria</taxon>
        <taxon>Bacillati</taxon>
        <taxon>Cyanobacteriota</taxon>
        <taxon>Cyanophyceae</taxon>
        <taxon>Synechococcales</taxon>
        <taxon>Synechococcaceae</taxon>
        <taxon>Synechococcus</taxon>
    </lineage>
</organism>
<reference evidence="1 2" key="1">
    <citation type="journal article" date="2018" name="Sci. Rep.">
        <title>Genome Features and Biochemical Characteristics of a Robust, Fast Growing and Naturally Transformable Cyanobacterium Synechococcus elongatus PCC 11801 Isolated from India.</title>
        <authorList>
            <person name="Jaiswal D."/>
            <person name="Sengupta A."/>
            <person name="Sohoni S."/>
            <person name="Sengupta S."/>
            <person name="Phadnavis A.G."/>
            <person name="Pakrasi H.B."/>
            <person name="Wangikar P.P."/>
        </authorList>
    </citation>
    <scope>NUCLEOTIDE SEQUENCE [LARGE SCALE GENOMIC DNA]</scope>
    <source>
        <strain evidence="1 2">PCC 11801</strain>
    </source>
</reference>
<dbReference type="Proteomes" id="UP000267249">
    <property type="component" value="Chromosome"/>
</dbReference>
<protein>
    <submittedName>
        <fullName evidence="1">Uncharacterized protein</fullName>
    </submittedName>
</protein>
<proteinExistence type="predicted"/>